<accession>A0ACC2EWU3</accession>
<dbReference type="EMBL" id="CM055092">
    <property type="protein sequence ID" value="KAJ7570945.1"/>
    <property type="molecule type" value="Genomic_DNA"/>
</dbReference>
<sequence length="100" mass="10239">MVSVAIVSFAARVGLQVCVISLHTRAAPIYPPYASSIFCILEQPSAVAAGAAAAEEDVAAVAVSRSTAVDATTAEEAINNVASVEGGNVCCCYIFHKFFG</sequence>
<evidence type="ECO:0000313" key="2">
    <source>
        <dbReference type="Proteomes" id="UP001162992"/>
    </source>
</evidence>
<evidence type="ECO:0000313" key="1">
    <source>
        <dbReference type="EMBL" id="KAJ7570945.1"/>
    </source>
</evidence>
<reference evidence="2" key="1">
    <citation type="journal article" date="2024" name="Proc. Natl. Acad. Sci. U.S.A.">
        <title>Extraordinary preservation of gene collinearity over three hundred million years revealed in homosporous lycophytes.</title>
        <authorList>
            <person name="Li C."/>
            <person name="Wickell D."/>
            <person name="Kuo L.Y."/>
            <person name="Chen X."/>
            <person name="Nie B."/>
            <person name="Liao X."/>
            <person name="Peng D."/>
            <person name="Ji J."/>
            <person name="Jenkins J."/>
            <person name="Williams M."/>
            <person name="Shu S."/>
            <person name="Plott C."/>
            <person name="Barry K."/>
            <person name="Rajasekar S."/>
            <person name="Grimwood J."/>
            <person name="Han X."/>
            <person name="Sun S."/>
            <person name="Hou Z."/>
            <person name="He W."/>
            <person name="Dai G."/>
            <person name="Sun C."/>
            <person name="Schmutz J."/>
            <person name="Leebens-Mack J.H."/>
            <person name="Li F.W."/>
            <person name="Wang L."/>
        </authorList>
    </citation>
    <scope>NUCLEOTIDE SEQUENCE [LARGE SCALE GENOMIC DNA]</scope>
    <source>
        <strain evidence="2">cv. PW_Plant_1</strain>
    </source>
</reference>
<protein>
    <submittedName>
        <fullName evidence="1">Uncharacterized protein</fullName>
    </submittedName>
</protein>
<comment type="caution">
    <text evidence="1">The sequence shown here is derived from an EMBL/GenBank/DDBJ whole genome shotgun (WGS) entry which is preliminary data.</text>
</comment>
<keyword evidence="2" id="KW-1185">Reference proteome</keyword>
<gene>
    <name evidence="1" type="ORF">O6H91_01G141300</name>
</gene>
<name>A0ACC2EWU3_DIPCM</name>
<dbReference type="Proteomes" id="UP001162992">
    <property type="component" value="Chromosome 1"/>
</dbReference>
<proteinExistence type="predicted"/>
<organism evidence="1 2">
    <name type="scientific">Diphasiastrum complanatum</name>
    <name type="common">Issler's clubmoss</name>
    <name type="synonym">Lycopodium complanatum</name>
    <dbReference type="NCBI Taxonomy" id="34168"/>
    <lineage>
        <taxon>Eukaryota</taxon>
        <taxon>Viridiplantae</taxon>
        <taxon>Streptophyta</taxon>
        <taxon>Embryophyta</taxon>
        <taxon>Tracheophyta</taxon>
        <taxon>Lycopodiopsida</taxon>
        <taxon>Lycopodiales</taxon>
        <taxon>Lycopodiaceae</taxon>
        <taxon>Lycopodioideae</taxon>
        <taxon>Diphasiastrum</taxon>
    </lineage>
</organism>